<organism evidence="2 3">
    <name type="scientific">Euplotes crassus</name>
    <dbReference type="NCBI Taxonomy" id="5936"/>
    <lineage>
        <taxon>Eukaryota</taxon>
        <taxon>Sar</taxon>
        <taxon>Alveolata</taxon>
        <taxon>Ciliophora</taxon>
        <taxon>Intramacronucleata</taxon>
        <taxon>Spirotrichea</taxon>
        <taxon>Hypotrichia</taxon>
        <taxon>Euplotida</taxon>
        <taxon>Euplotidae</taxon>
        <taxon>Moneuplotes</taxon>
    </lineage>
</organism>
<evidence type="ECO:0000313" key="2">
    <source>
        <dbReference type="EMBL" id="CAI2384907.1"/>
    </source>
</evidence>
<dbReference type="PROSITE" id="PS50006">
    <property type="entry name" value="FHA_DOMAIN"/>
    <property type="match status" value="1"/>
</dbReference>
<dbReference type="InterPro" id="IPR008984">
    <property type="entry name" value="SMAD_FHA_dom_sf"/>
</dbReference>
<dbReference type="EMBL" id="CAMPGE010027259">
    <property type="protein sequence ID" value="CAI2384907.1"/>
    <property type="molecule type" value="Genomic_DNA"/>
</dbReference>
<dbReference type="SUPFAM" id="SSF49879">
    <property type="entry name" value="SMAD/FHA domain"/>
    <property type="match status" value="1"/>
</dbReference>
<dbReference type="Pfam" id="PF00498">
    <property type="entry name" value="FHA"/>
    <property type="match status" value="1"/>
</dbReference>
<proteinExistence type="predicted"/>
<reference evidence="2" key="1">
    <citation type="submission" date="2023-07" db="EMBL/GenBank/DDBJ databases">
        <authorList>
            <consortium name="AG Swart"/>
            <person name="Singh M."/>
            <person name="Singh A."/>
            <person name="Seah K."/>
            <person name="Emmerich C."/>
        </authorList>
    </citation>
    <scope>NUCLEOTIDE SEQUENCE</scope>
    <source>
        <strain evidence="2">DP1</strain>
    </source>
</reference>
<accession>A0AAD2D8M1</accession>
<keyword evidence="3" id="KW-1185">Reference proteome</keyword>
<dbReference type="CDD" id="cd00060">
    <property type="entry name" value="FHA"/>
    <property type="match status" value="1"/>
</dbReference>
<dbReference type="AlphaFoldDB" id="A0AAD2D8M1"/>
<dbReference type="Gene3D" id="2.60.200.20">
    <property type="match status" value="1"/>
</dbReference>
<name>A0AAD2D8M1_EUPCR</name>
<gene>
    <name evidence="2" type="ORF">ECRASSUSDP1_LOCUS26447</name>
</gene>
<dbReference type="PANTHER" id="PTHR46210:SF1">
    <property type="entry name" value="FHA DOMAIN-CONTAINING PROTEIN"/>
    <property type="match status" value="1"/>
</dbReference>
<protein>
    <recommendedName>
        <fullName evidence="1">FHA domain-containing protein</fullName>
    </recommendedName>
</protein>
<dbReference type="PANTHER" id="PTHR46210">
    <property type="entry name" value="FHA DOMAIN-CONTAINING PROTEIN"/>
    <property type="match status" value="1"/>
</dbReference>
<sequence length="426" mass="49888">MGYIHYDCIKAWMDSKKTITDRGNYVRITWKDIKCELCKSPVSCMENQGNNTPLSTEFEIFNFPRPKSNHWVMFEAQDTEHFADEQEKSYHIFDFRHKKNLIVGRGYKADARINDISISRIHAFLRVRDKEIWLEDADSKFDAPYNIKPGTEATSFQVGRTLFQIKAVRLTCFDKLLRHCTNQDNIIKGKNFKKFKHEFPTQLQQSCSNKKLRFKKVCNQPLDPVDREFNSIDSYSESFAFAQNPRAVEDSLETYSNNLDHPIPHMRSSIIESSHYNTSNKEESKNWEHSNSHVEFVKSENRWGSIKPKNLQSFTVKREKKKNMPLKTVVVDKSRTENNRSALSSHQKLPNFSIEKNKSNIPKFSFLKVTHKEENKSHDDQEDILNSNFVDELLKDPIIGFEYPESESRFVMKPLNNLMPPSQNLN</sequence>
<dbReference type="InterPro" id="IPR000253">
    <property type="entry name" value="FHA_dom"/>
</dbReference>
<evidence type="ECO:0000259" key="1">
    <source>
        <dbReference type="PROSITE" id="PS50006"/>
    </source>
</evidence>
<evidence type="ECO:0000313" key="3">
    <source>
        <dbReference type="Proteomes" id="UP001295684"/>
    </source>
</evidence>
<feature type="domain" description="FHA" evidence="1">
    <location>
        <begin position="101"/>
        <end position="140"/>
    </location>
</feature>
<comment type="caution">
    <text evidence="2">The sequence shown here is derived from an EMBL/GenBank/DDBJ whole genome shotgun (WGS) entry which is preliminary data.</text>
</comment>
<dbReference type="Proteomes" id="UP001295684">
    <property type="component" value="Unassembled WGS sequence"/>
</dbReference>